<name>A0A552FUJ8_MICAE</name>
<comment type="caution">
    <text evidence="1">The sequence shown here is derived from an EMBL/GenBank/DDBJ whole genome shotgun (WGS) entry which is preliminary data.</text>
</comment>
<reference evidence="1 2" key="1">
    <citation type="submission" date="2019-01" db="EMBL/GenBank/DDBJ databases">
        <title>Coherence of Microcystis species and biogeography revealed through population genomics.</title>
        <authorList>
            <person name="Perez-Carrascal O.M."/>
            <person name="Terrat Y."/>
            <person name="Giani A."/>
            <person name="Fortin N."/>
            <person name="Tromas N."/>
            <person name="Shapiro B.J."/>
        </authorList>
    </citation>
    <scope>NUCLEOTIDE SEQUENCE [LARGE SCALE GENOMIC DNA]</scope>
    <source>
        <strain evidence="1">Ma_QC_Ca_00000000_S207</strain>
    </source>
</reference>
<dbReference type="EMBL" id="SFBF01000108">
    <property type="protein sequence ID" value="TRU50404.1"/>
    <property type="molecule type" value="Genomic_DNA"/>
</dbReference>
<gene>
    <name evidence="1" type="ORF">EWV91_06070</name>
</gene>
<dbReference type="AlphaFoldDB" id="A0A552FUJ8"/>
<evidence type="ECO:0000313" key="2">
    <source>
        <dbReference type="Proteomes" id="UP000320293"/>
    </source>
</evidence>
<feature type="non-terminal residue" evidence="1">
    <location>
        <position position="35"/>
    </location>
</feature>
<proteinExistence type="predicted"/>
<organism evidence="1 2">
    <name type="scientific">Microcystis aeruginosa Ma_QC_Ca_00000000_S207</name>
    <dbReference type="NCBI Taxonomy" id="2486251"/>
    <lineage>
        <taxon>Bacteria</taxon>
        <taxon>Bacillati</taxon>
        <taxon>Cyanobacteriota</taxon>
        <taxon>Cyanophyceae</taxon>
        <taxon>Oscillatoriophycideae</taxon>
        <taxon>Chroococcales</taxon>
        <taxon>Microcystaceae</taxon>
        <taxon>Microcystis</taxon>
    </lineage>
</organism>
<sequence>MLVVEAKLKNGTPEQYHRLDEAIKTSQFVRNSCVR</sequence>
<protein>
    <submittedName>
        <fullName evidence="1">Transposase</fullName>
    </submittedName>
</protein>
<evidence type="ECO:0000313" key="1">
    <source>
        <dbReference type="EMBL" id="TRU50404.1"/>
    </source>
</evidence>
<accession>A0A552FUJ8</accession>
<dbReference type="Proteomes" id="UP000320293">
    <property type="component" value="Unassembled WGS sequence"/>
</dbReference>